<feature type="domain" description="UDP-3-O-[3-hydroxymyristoyl] glucosamine N-acyltransferase non-repeat region" evidence="8">
    <location>
        <begin position="21"/>
        <end position="89"/>
    </location>
</feature>
<dbReference type="PANTHER" id="PTHR43378">
    <property type="entry name" value="UDP-3-O-ACYLGLUCOSAMINE N-ACYLTRANSFERASE"/>
    <property type="match status" value="1"/>
</dbReference>
<feature type="active site" description="Proton acceptor" evidence="7">
    <location>
        <position position="259"/>
    </location>
</feature>
<evidence type="ECO:0000256" key="1">
    <source>
        <dbReference type="ARBA" id="ARBA00022516"/>
    </source>
</evidence>
<dbReference type="NCBIfam" id="TIGR01853">
    <property type="entry name" value="lipid_A_lpxD"/>
    <property type="match status" value="1"/>
</dbReference>
<dbReference type="InterPro" id="IPR001451">
    <property type="entry name" value="Hexapep"/>
</dbReference>
<dbReference type="CDD" id="cd03352">
    <property type="entry name" value="LbH_LpxD"/>
    <property type="match status" value="1"/>
</dbReference>
<comment type="similarity">
    <text evidence="7">Belongs to the transferase hexapeptide repeat family. LpxD subfamily.</text>
</comment>
<dbReference type="InterPro" id="IPR020573">
    <property type="entry name" value="UDP_GlcNAc_AcTrfase_non-rep"/>
</dbReference>
<dbReference type="InterPro" id="IPR007691">
    <property type="entry name" value="LpxD"/>
</dbReference>
<organism evidence="9 10">
    <name type="scientific">Roseovarius pelagicus</name>
    <dbReference type="NCBI Taxonomy" id="2980108"/>
    <lineage>
        <taxon>Bacteria</taxon>
        <taxon>Pseudomonadati</taxon>
        <taxon>Pseudomonadota</taxon>
        <taxon>Alphaproteobacteria</taxon>
        <taxon>Rhodobacterales</taxon>
        <taxon>Roseobacteraceae</taxon>
        <taxon>Roseovarius</taxon>
    </lineage>
</organism>
<evidence type="ECO:0000256" key="4">
    <source>
        <dbReference type="ARBA" id="ARBA00022737"/>
    </source>
</evidence>
<evidence type="ECO:0000256" key="2">
    <source>
        <dbReference type="ARBA" id="ARBA00022556"/>
    </source>
</evidence>
<reference evidence="9" key="1">
    <citation type="submission" date="2022-10" db="EMBL/GenBank/DDBJ databases">
        <title>Roseovarius pelagicus sp. nov., isolated from Arctic seawater.</title>
        <authorList>
            <person name="Hong Y.W."/>
            <person name="Hwang C.Y."/>
        </authorList>
    </citation>
    <scope>NUCLEOTIDE SEQUENCE</scope>
    <source>
        <strain evidence="9">HL-MP18</strain>
    </source>
</reference>
<evidence type="ECO:0000259" key="8">
    <source>
        <dbReference type="Pfam" id="PF04613"/>
    </source>
</evidence>
<comment type="function">
    <text evidence="7">Catalyzes the N-acylation of UDP-3-O-acylglucosamine using 3-hydroxyacyl-ACP as the acyl donor. Is involved in the biosynthesis of lipid A, a phosphorylated glycolipid that anchors the lipopolysaccharide to the outer membrane of the cell.</text>
</comment>
<dbReference type="Gene3D" id="2.160.10.10">
    <property type="entry name" value="Hexapeptide repeat proteins"/>
    <property type="match status" value="1"/>
</dbReference>
<evidence type="ECO:0000256" key="6">
    <source>
        <dbReference type="ARBA" id="ARBA00023315"/>
    </source>
</evidence>
<evidence type="ECO:0000256" key="5">
    <source>
        <dbReference type="ARBA" id="ARBA00023098"/>
    </source>
</evidence>
<dbReference type="Gene3D" id="3.40.1390.10">
    <property type="entry name" value="MurE/MurF, N-terminal domain"/>
    <property type="match status" value="1"/>
</dbReference>
<evidence type="ECO:0000256" key="7">
    <source>
        <dbReference type="HAMAP-Rule" id="MF_00523"/>
    </source>
</evidence>
<comment type="subunit">
    <text evidence="7">Homotrimer.</text>
</comment>
<keyword evidence="6 7" id="KW-0012">Acyltransferase</keyword>
<keyword evidence="10" id="KW-1185">Reference proteome</keyword>
<dbReference type="GO" id="GO:0103118">
    <property type="term" value="F:UDP-3-O-[(3R)-3-hydroxyacyl]-glucosamine N-acyltransferase activity"/>
    <property type="evidence" value="ECO:0007669"/>
    <property type="project" value="UniProtKB-EC"/>
</dbReference>
<dbReference type="Proteomes" id="UP001064087">
    <property type="component" value="Chromosome"/>
</dbReference>
<dbReference type="EC" id="2.3.1.191" evidence="7"/>
<dbReference type="HAMAP" id="MF_00523">
    <property type="entry name" value="LpxD"/>
    <property type="match status" value="1"/>
</dbReference>
<dbReference type="PANTHER" id="PTHR43378:SF2">
    <property type="entry name" value="UDP-3-O-ACYLGLUCOSAMINE N-ACYLTRANSFERASE 1, MITOCHONDRIAL-RELATED"/>
    <property type="match status" value="1"/>
</dbReference>
<dbReference type="EMBL" id="CP106738">
    <property type="protein sequence ID" value="UXX83676.1"/>
    <property type="molecule type" value="Genomic_DNA"/>
</dbReference>
<dbReference type="NCBIfam" id="NF002060">
    <property type="entry name" value="PRK00892.1"/>
    <property type="match status" value="1"/>
</dbReference>
<keyword evidence="2 7" id="KW-0441">Lipid A biosynthesis</keyword>
<sequence>MAYTIKEIAQALGATALGACDIEIDRVAEPAEAGPRDLALATKPAYAEALPKGRAVAAILWEGADWQALGLKAAILPPRPRFAMSALTAMMDPGEGWEDGIHPSAVIDPSAELGARVHVGPLAVIGARARIGDDTRIGPHVSIGADATIGANGQIREGARIAARVRIGARVIIHPGAVLGGDGFSFVTAEVSAAEKVRETLGDQSEAKAQPYSRIHSLGSVRIGDEVEIGANTVIDRGTIRDTVIGDRTKLDAAVMIGHNCVVGTDTLICGMVGLAGSVTVGNHVVLGGRAAVADNTFIGDRAIIGGGSGVISNVPAGRAMMGYPAVKMDSHVEMYKGMRRLTRLFADVAEIKKAVFKPKQSD</sequence>
<protein>
    <recommendedName>
        <fullName evidence="7">UDP-3-O-acylglucosamine N-acyltransferase</fullName>
        <ecNumber evidence="7">2.3.1.191</ecNumber>
    </recommendedName>
</protein>
<dbReference type="InterPro" id="IPR011004">
    <property type="entry name" value="Trimer_LpxA-like_sf"/>
</dbReference>
<gene>
    <name evidence="7 9" type="primary">lpxD</name>
    <name evidence="9" type="ORF">N7U68_03115</name>
</gene>
<keyword evidence="5 7" id="KW-0443">Lipid metabolism</keyword>
<evidence type="ECO:0000256" key="3">
    <source>
        <dbReference type="ARBA" id="ARBA00022679"/>
    </source>
</evidence>
<keyword evidence="3 7" id="KW-0808">Transferase</keyword>
<keyword evidence="1 7" id="KW-0444">Lipid biosynthesis</keyword>
<dbReference type="Pfam" id="PF00132">
    <property type="entry name" value="Hexapep"/>
    <property type="match status" value="1"/>
</dbReference>
<dbReference type="RefSeq" id="WP_263048194.1">
    <property type="nucleotide sequence ID" value="NZ_CP106738.1"/>
</dbReference>
<comment type="pathway">
    <text evidence="7">Bacterial outer membrane biogenesis; LPS lipid A biosynthesis.</text>
</comment>
<proteinExistence type="inferred from homology"/>
<dbReference type="SUPFAM" id="SSF51161">
    <property type="entry name" value="Trimeric LpxA-like enzymes"/>
    <property type="match status" value="1"/>
</dbReference>
<keyword evidence="4 7" id="KW-0677">Repeat</keyword>
<comment type="catalytic activity">
    <reaction evidence="7">
        <text>a UDP-3-O-[(3R)-3-hydroxyacyl]-alpha-D-glucosamine + a (3R)-hydroxyacyl-[ACP] = a UDP-2-N,3-O-bis[(3R)-3-hydroxyacyl]-alpha-D-glucosamine + holo-[ACP] + H(+)</text>
        <dbReference type="Rhea" id="RHEA:53836"/>
        <dbReference type="Rhea" id="RHEA-COMP:9685"/>
        <dbReference type="Rhea" id="RHEA-COMP:9945"/>
        <dbReference type="ChEBI" id="CHEBI:15378"/>
        <dbReference type="ChEBI" id="CHEBI:64479"/>
        <dbReference type="ChEBI" id="CHEBI:78827"/>
        <dbReference type="ChEBI" id="CHEBI:137740"/>
        <dbReference type="ChEBI" id="CHEBI:137748"/>
        <dbReference type="EC" id="2.3.1.191"/>
    </reaction>
</comment>
<evidence type="ECO:0000313" key="9">
    <source>
        <dbReference type="EMBL" id="UXX83676.1"/>
    </source>
</evidence>
<dbReference type="Pfam" id="PF04613">
    <property type="entry name" value="LpxD"/>
    <property type="match status" value="1"/>
</dbReference>
<accession>A0ABY6DC03</accession>
<name>A0ABY6DC03_9RHOB</name>
<evidence type="ECO:0000313" key="10">
    <source>
        <dbReference type="Proteomes" id="UP001064087"/>
    </source>
</evidence>
<dbReference type="PROSITE" id="PS51257">
    <property type="entry name" value="PROKAR_LIPOPROTEIN"/>
    <property type="match status" value="1"/>
</dbReference>